<accession>A0A1V9X1L7</accession>
<reference evidence="1 2" key="1">
    <citation type="journal article" date="2017" name="Gigascience">
        <title>Draft genome of the honey bee ectoparasitic mite, Tropilaelaps mercedesae, is shaped by the parasitic life history.</title>
        <authorList>
            <person name="Dong X."/>
            <person name="Armstrong S.D."/>
            <person name="Xia D."/>
            <person name="Makepeace B.L."/>
            <person name="Darby A.C."/>
            <person name="Kadowaki T."/>
        </authorList>
    </citation>
    <scope>NUCLEOTIDE SEQUENCE [LARGE SCALE GENOMIC DNA]</scope>
    <source>
        <strain evidence="1">Wuxi-XJTLU</strain>
    </source>
</reference>
<proteinExistence type="predicted"/>
<gene>
    <name evidence="1" type="ORF">BIW11_04797</name>
</gene>
<evidence type="ECO:0000313" key="1">
    <source>
        <dbReference type="EMBL" id="OQR67303.1"/>
    </source>
</evidence>
<name>A0A1V9X1L7_9ACAR</name>
<comment type="caution">
    <text evidence="1">The sequence shown here is derived from an EMBL/GenBank/DDBJ whole genome shotgun (WGS) entry which is preliminary data.</text>
</comment>
<sequence length="66" mass="7325">MRLANRDILQIGYHADEKGFHARLITIRLAITAKQAALKYGLVRKAYYGGDPHPGRTSTAFSSSYS</sequence>
<organism evidence="1 2">
    <name type="scientific">Tropilaelaps mercedesae</name>
    <dbReference type="NCBI Taxonomy" id="418985"/>
    <lineage>
        <taxon>Eukaryota</taxon>
        <taxon>Metazoa</taxon>
        <taxon>Ecdysozoa</taxon>
        <taxon>Arthropoda</taxon>
        <taxon>Chelicerata</taxon>
        <taxon>Arachnida</taxon>
        <taxon>Acari</taxon>
        <taxon>Parasitiformes</taxon>
        <taxon>Mesostigmata</taxon>
        <taxon>Gamasina</taxon>
        <taxon>Dermanyssoidea</taxon>
        <taxon>Laelapidae</taxon>
        <taxon>Tropilaelaps</taxon>
    </lineage>
</organism>
<evidence type="ECO:0000313" key="2">
    <source>
        <dbReference type="Proteomes" id="UP000192247"/>
    </source>
</evidence>
<dbReference type="InParanoid" id="A0A1V9X1L7"/>
<dbReference type="AlphaFoldDB" id="A0A1V9X1L7"/>
<dbReference type="EMBL" id="MNPL01029293">
    <property type="protein sequence ID" value="OQR67303.1"/>
    <property type="molecule type" value="Genomic_DNA"/>
</dbReference>
<dbReference type="Proteomes" id="UP000192247">
    <property type="component" value="Unassembled WGS sequence"/>
</dbReference>
<protein>
    <submittedName>
        <fullName evidence="1">Uncharacterized protein</fullName>
    </submittedName>
</protein>
<keyword evidence="2" id="KW-1185">Reference proteome</keyword>